<dbReference type="InterPro" id="IPR036890">
    <property type="entry name" value="HATPase_C_sf"/>
</dbReference>
<dbReference type="PANTHER" id="PTHR43304:SF1">
    <property type="entry name" value="PAC DOMAIN-CONTAINING PROTEIN"/>
    <property type="match status" value="1"/>
</dbReference>
<evidence type="ECO:0000256" key="3">
    <source>
        <dbReference type="ARBA" id="ARBA00022553"/>
    </source>
</evidence>
<evidence type="ECO:0000256" key="5">
    <source>
        <dbReference type="ARBA" id="ARBA00022777"/>
    </source>
</evidence>
<evidence type="ECO:0000313" key="8">
    <source>
        <dbReference type="Proteomes" id="UP000321580"/>
    </source>
</evidence>
<organism evidence="7 8">
    <name type="scientific">Phaeodactylibacter luteus</name>
    <dbReference type="NCBI Taxonomy" id="1564516"/>
    <lineage>
        <taxon>Bacteria</taxon>
        <taxon>Pseudomonadati</taxon>
        <taxon>Bacteroidota</taxon>
        <taxon>Saprospiria</taxon>
        <taxon>Saprospirales</taxon>
        <taxon>Haliscomenobacteraceae</taxon>
        <taxon>Phaeodactylibacter</taxon>
    </lineage>
</organism>
<dbReference type="Pfam" id="PF02518">
    <property type="entry name" value="HATPase_c"/>
    <property type="match status" value="1"/>
</dbReference>
<dbReference type="PANTHER" id="PTHR43304">
    <property type="entry name" value="PHYTOCHROME-LIKE PROTEIN CPH1"/>
    <property type="match status" value="1"/>
</dbReference>
<dbReference type="InterPro" id="IPR003594">
    <property type="entry name" value="HATPase_dom"/>
</dbReference>
<evidence type="ECO:0000256" key="4">
    <source>
        <dbReference type="ARBA" id="ARBA00022679"/>
    </source>
</evidence>
<dbReference type="InterPro" id="IPR005467">
    <property type="entry name" value="His_kinase_dom"/>
</dbReference>
<dbReference type="GO" id="GO:0004673">
    <property type="term" value="F:protein histidine kinase activity"/>
    <property type="evidence" value="ECO:0007669"/>
    <property type="project" value="UniProtKB-EC"/>
</dbReference>
<name>A0A5C6RG21_9BACT</name>
<dbReference type="Proteomes" id="UP000321580">
    <property type="component" value="Unassembled WGS sequence"/>
</dbReference>
<comment type="catalytic activity">
    <reaction evidence="1">
        <text>ATP + protein L-histidine = ADP + protein N-phospho-L-histidine.</text>
        <dbReference type="EC" id="2.7.13.3"/>
    </reaction>
</comment>
<evidence type="ECO:0000313" key="7">
    <source>
        <dbReference type="EMBL" id="TXB60605.1"/>
    </source>
</evidence>
<gene>
    <name evidence="7" type="ORF">FRY97_20265</name>
</gene>
<comment type="caution">
    <text evidence="7">The sequence shown here is derived from an EMBL/GenBank/DDBJ whole genome shotgun (WGS) entry which is preliminary data.</text>
</comment>
<dbReference type="InterPro" id="IPR004358">
    <property type="entry name" value="Sig_transdc_His_kin-like_C"/>
</dbReference>
<keyword evidence="5" id="KW-0418">Kinase</keyword>
<sequence>MHSKKVYPGSGIGLALCKRVVEQHGGEIEVFSAPGEGATFRFTLDKKY</sequence>
<dbReference type="EMBL" id="VOOR01000073">
    <property type="protein sequence ID" value="TXB60605.1"/>
    <property type="molecule type" value="Genomic_DNA"/>
</dbReference>
<dbReference type="PRINTS" id="PR00344">
    <property type="entry name" value="BCTRLSENSOR"/>
</dbReference>
<protein>
    <recommendedName>
        <fullName evidence="2">histidine kinase</fullName>
        <ecNumber evidence="2">2.7.13.3</ecNumber>
    </recommendedName>
</protein>
<dbReference type="OrthoDB" id="9796457at2"/>
<feature type="domain" description="Histidine kinase" evidence="6">
    <location>
        <begin position="1"/>
        <end position="48"/>
    </location>
</feature>
<dbReference type="InterPro" id="IPR052162">
    <property type="entry name" value="Sensor_kinase/Photoreceptor"/>
</dbReference>
<evidence type="ECO:0000256" key="1">
    <source>
        <dbReference type="ARBA" id="ARBA00000085"/>
    </source>
</evidence>
<evidence type="ECO:0000256" key="2">
    <source>
        <dbReference type="ARBA" id="ARBA00012438"/>
    </source>
</evidence>
<keyword evidence="4" id="KW-0808">Transferase</keyword>
<evidence type="ECO:0000259" key="6">
    <source>
        <dbReference type="PROSITE" id="PS50109"/>
    </source>
</evidence>
<proteinExistence type="predicted"/>
<accession>A0A5C6RG21</accession>
<dbReference type="AlphaFoldDB" id="A0A5C6RG21"/>
<dbReference type="Gene3D" id="3.30.565.10">
    <property type="entry name" value="Histidine kinase-like ATPase, C-terminal domain"/>
    <property type="match status" value="1"/>
</dbReference>
<keyword evidence="8" id="KW-1185">Reference proteome</keyword>
<dbReference type="PROSITE" id="PS50109">
    <property type="entry name" value="HIS_KIN"/>
    <property type="match status" value="1"/>
</dbReference>
<reference evidence="7 8" key="1">
    <citation type="submission" date="2019-08" db="EMBL/GenBank/DDBJ databases">
        <title>Genome of Phaeodactylibacter luteus.</title>
        <authorList>
            <person name="Bowman J.P."/>
        </authorList>
    </citation>
    <scope>NUCLEOTIDE SEQUENCE [LARGE SCALE GENOMIC DNA]</scope>
    <source>
        <strain evidence="7 8">KCTC 42180</strain>
    </source>
</reference>
<dbReference type="SUPFAM" id="SSF55874">
    <property type="entry name" value="ATPase domain of HSP90 chaperone/DNA topoisomerase II/histidine kinase"/>
    <property type="match status" value="1"/>
</dbReference>
<dbReference type="EC" id="2.7.13.3" evidence="2"/>
<keyword evidence="3" id="KW-0597">Phosphoprotein</keyword>